<feature type="compositionally biased region" description="Polar residues" evidence="1">
    <location>
        <begin position="31"/>
        <end position="42"/>
    </location>
</feature>
<keyword evidence="2" id="KW-0732">Signal</keyword>
<proteinExistence type="predicted"/>
<protein>
    <submittedName>
        <fullName evidence="4">Uncharacterized protein</fullName>
    </submittedName>
</protein>
<keyword evidence="3" id="KW-1185">Reference proteome</keyword>
<feature type="chain" id="PRO_5036972440" evidence="2">
    <location>
        <begin position="23"/>
        <end position="116"/>
    </location>
</feature>
<dbReference type="WBParaSite" id="PSAMB.scaffold781size41445.g8566.t1">
    <property type="protein sequence ID" value="PSAMB.scaffold781size41445.g8566.t1"/>
    <property type="gene ID" value="PSAMB.scaffold781size41445.g8566"/>
</dbReference>
<feature type="signal peptide" evidence="2">
    <location>
        <begin position="1"/>
        <end position="22"/>
    </location>
</feature>
<feature type="region of interest" description="Disordered" evidence="1">
    <location>
        <begin position="21"/>
        <end position="73"/>
    </location>
</feature>
<dbReference type="AlphaFoldDB" id="A0A914XCB3"/>
<accession>A0A914XCB3</accession>
<evidence type="ECO:0000256" key="1">
    <source>
        <dbReference type="SAM" id="MobiDB-lite"/>
    </source>
</evidence>
<evidence type="ECO:0000256" key="2">
    <source>
        <dbReference type="SAM" id="SignalP"/>
    </source>
</evidence>
<evidence type="ECO:0000313" key="4">
    <source>
        <dbReference type="WBParaSite" id="PSAMB.scaffold781size41445.g8566.t1"/>
    </source>
</evidence>
<evidence type="ECO:0000313" key="3">
    <source>
        <dbReference type="Proteomes" id="UP000887566"/>
    </source>
</evidence>
<sequence length="116" mass="12285">MDLIRNILVCVVLYAVSSGAAPQSAFGRRPQITTEVEFTTPSPFGPDDESTDDVSGVNRRPTPTEMRSSTDSFGFGFSSTDATEMSTSGGLTARLKCAACKLISASHICRATINVC</sequence>
<name>A0A914XCB3_9BILA</name>
<reference evidence="4" key="1">
    <citation type="submission" date="2022-11" db="UniProtKB">
        <authorList>
            <consortium name="WormBaseParasite"/>
        </authorList>
    </citation>
    <scope>IDENTIFICATION</scope>
</reference>
<organism evidence="3 4">
    <name type="scientific">Plectus sambesii</name>
    <dbReference type="NCBI Taxonomy" id="2011161"/>
    <lineage>
        <taxon>Eukaryota</taxon>
        <taxon>Metazoa</taxon>
        <taxon>Ecdysozoa</taxon>
        <taxon>Nematoda</taxon>
        <taxon>Chromadorea</taxon>
        <taxon>Plectida</taxon>
        <taxon>Plectina</taxon>
        <taxon>Plectoidea</taxon>
        <taxon>Plectidae</taxon>
        <taxon>Plectus</taxon>
    </lineage>
</organism>
<dbReference type="Proteomes" id="UP000887566">
    <property type="component" value="Unplaced"/>
</dbReference>